<dbReference type="Gene3D" id="3.90.640.20">
    <property type="entry name" value="Heat-shock cognate protein, ATPase"/>
    <property type="match status" value="1"/>
</dbReference>
<dbReference type="AlphaFoldDB" id="A0A1G8PUX6"/>
<evidence type="ECO:0000259" key="1">
    <source>
        <dbReference type="Pfam" id="PF11738"/>
    </source>
</evidence>
<sequence>MLRIKLNELAKGADNVLLQTDVWKWDGIGWNEYVAQQEEDFIRADDELFVTLPAEAGLYRVDYYIKPLELLEPLDVLGAEGAGGLRAEVLHPAPFKTKEGTLWGYINNEGRTAIEPRYEYAEDFQENGLAIVQRKNSSGLIDSSGREKVKPYYSFIAPFAEGRAVVSDAKGYTLIDEKGREVTAARYDYLNSLHEGRALFSRQSTTAGGSRYGYIDAQGKEVLPAVYLDAGDFMNGTALVKTAEGEYALIDKDGKVLHTYKHAYVGNPGDGLLAYQETDNDKYGYLNLDGSVAIKPQFTAALPFSEGRAVINTAENYGNAYGLIDKQGKQIIPATYYEVQQLGENRVALGTPVYADQPYRGSRYVIADAVTGRILSNHPLLGVNNYQHGLASVYDAKETYFIDKSGKRASQPPVIAGSGTLSFSGSLIRADVDQRTAYYDRKGKQVWRQNGVIPLRPPYSVLEKKYKPNRDYLVYYPVIEGIADIEVSKAVNSRLRSLSKAEGVSSDGSKQDFSYTGDFAVEFFRKNLLVLELSGYNYPFGAAHGMPTMLYEHINLRSGRFYTLSDLFKPGSRYVEKLSTIVGKQIANDPQYSYVFPDTYKGITADQPFYVDEEALYLYFAPYEIAPYAAGFPTFRIPYAEIMGLISTEGDFWQSFH</sequence>
<dbReference type="OrthoDB" id="5637at2"/>
<dbReference type="InterPro" id="IPR021729">
    <property type="entry name" value="DUF3298"/>
</dbReference>
<reference evidence="3" key="1">
    <citation type="submission" date="2016-10" db="EMBL/GenBank/DDBJ databases">
        <authorList>
            <person name="Varghese N."/>
            <person name="Submissions S."/>
        </authorList>
    </citation>
    <scope>NUCLEOTIDE SEQUENCE [LARGE SCALE GENOMIC DNA]</scope>
    <source>
        <strain evidence="3">CGMCC 1.11012</strain>
    </source>
</reference>
<accession>A0A1G8PUX6</accession>
<dbReference type="RefSeq" id="WP_090714211.1">
    <property type="nucleotide sequence ID" value="NZ_CBCSKY010000008.1"/>
</dbReference>
<dbReference type="InterPro" id="IPR037126">
    <property type="entry name" value="PdaC/RsiV-like_sf"/>
</dbReference>
<dbReference type="EMBL" id="FNDX01000010">
    <property type="protein sequence ID" value="SDI96223.1"/>
    <property type="molecule type" value="Genomic_DNA"/>
</dbReference>
<dbReference type="PANTHER" id="PTHR37841">
    <property type="entry name" value="GLR2918 PROTEIN"/>
    <property type="match status" value="1"/>
</dbReference>
<dbReference type="SUPFAM" id="SSF69360">
    <property type="entry name" value="Cell wall binding repeat"/>
    <property type="match status" value="1"/>
</dbReference>
<organism evidence="2 3">
    <name type="scientific">Paenibacillus typhae</name>
    <dbReference type="NCBI Taxonomy" id="1174501"/>
    <lineage>
        <taxon>Bacteria</taxon>
        <taxon>Bacillati</taxon>
        <taxon>Bacillota</taxon>
        <taxon>Bacilli</taxon>
        <taxon>Bacillales</taxon>
        <taxon>Paenibacillaceae</taxon>
        <taxon>Paenibacillus</taxon>
    </lineage>
</organism>
<name>A0A1G8PUX6_9BACL</name>
<dbReference type="InterPro" id="IPR032774">
    <property type="entry name" value="WG_beta_rep"/>
</dbReference>
<dbReference type="PANTHER" id="PTHR37841:SF1">
    <property type="entry name" value="DUF3298 DOMAIN-CONTAINING PROTEIN"/>
    <property type="match status" value="1"/>
</dbReference>
<proteinExistence type="predicted"/>
<gene>
    <name evidence="2" type="ORF">SAMN05216192_11069</name>
</gene>
<evidence type="ECO:0000313" key="2">
    <source>
        <dbReference type="EMBL" id="SDI96223.1"/>
    </source>
</evidence>
<dbReference type="Proteomes" id="UP000199050">
    <property type="component" value="Unassembled WGS sequence"/>
</dbReference>
<feature type="domain" description="DUF3298" evidence="1">
    <location>
        <begin position="565"/>
        <end position="639"/>
    </location>
</feature>
<dbReference type="STRING" id="1174501.SAMN05216192_11069"/>
<evidence type="ECO:0000313" key="3">
    <source>
        <dbReference type="Proteomes" id="UP000199050"/>
    </source>
</evidence>
<protein>
    <submittedName>
        <fullName evidence="2">WG containing repeat-containing protein</fullName>
    </submittedName>
</protein>
<dbReference type="Pfam" id="PF14903">
    <property type="entry name" value="WG_beta_rep"/>
    <property type="match status" value="6"/>
</dbReference>
<dbReference type="Pfam" id="PF11738">
    <property type="entry name" value="DUF3298"/>
    <property type="match status" value="1"/>
</dbReference>
<dbReference type="Gene3D" id="3.30.565.40">
    <property type="entry name" value="Fervidobacterium nodosum Rt17-B1 like"/>
    <property type="match status" value="1"/>
</dbReference>
<keyword evidence="3" id="KW-1185">Reference proteome</keyword>